<dbReference type="Proteomes" id="UP000230869">
    <property type="component" value="Unassembled WGS sequence"/>
</dbReference>
<feature type="domain" description="Glycosyl transferase family 1" evidence="2">
    <location>
        <begin position="193"/>
        <end position="363"/>
    </location>
</feature>
<keyword evidence="1" id="KW-0472">Membrane</keyword>
<gene>
    <name evidence="4" type="ORF">COV49_04355</name>
</gene>
<dbReference type="EMBL" id="PCWW01000073">
    <property type="protein sequence ID" value="PIR12735.1"/>
    <property type="molecule type" value="Genomic_DNA"/>
</dbReference>
<dbReference type="InterPro" id="IPR001296">
    <property type="entry name" value="Glyco_trans_1"/>
</dbReference>
<feature type="transmembrane region" description="Helical" evidence="1">
    <location>
        <begin position="87"/>
        <end position="105"/>
    </location>
</feature>
<keyword evidence="1" id="KW-0812">Transmembrane</keyword>
<dbReference type="Gene3D" id="3.40.50.2000">
    <property type="entry name" value="Glycogen Phosphorylase B"/>
    <property type="match status" value="2"/>
</dbReference>
<name>A0A2M6K846_9BACT</name>
<dbReference type="PANTHER" id="PTHR45947">
    <property type="entry name" value="SULFOQUINOVOSYL TRANSFERASE SQD2"/>
    <property type="match status" value="1"/>
</dbReference>
<dbReference type="PANTHER" id="PTHR45947:SF3">
    <property type="entry name" value="SULFOQUINOVOSYL TRANSFERASE SQD2"/>
    <property type="match status" value="1"/>
</dbReference>
<dbReference type="Pfam" id="PF13439">
    <property type="entry name" value="Glyco_transf_4"/>
    <property type="match status" value="1"/>
</dbReference>
<proteinExistence type="predicted"/>
<reference evidence="4 5" key="1">
    <citation type="submission" date="2017-09" db="EMBL/GenBank/DDBJ databases">
        <title>Depth-based differentiation of microbial function through sediment-hosted aquifers and enrichment of novel symbionts in the deep terrestrial subsurface.</title>
        <authorList>
            <person name="Probst A.J."/>
            <person name="Ladd B."/>
            <person name="Jarett J.K."/>
            <person name="Geller-Mcgrath D.E."/>
            <person name="Sieber C.M."/>
            <person name="Emerson J.B."/>
            <person name="Anantharaman K."/>
            <person name="Thomas B.C."/>
            <person name="Malmstrom R."/>
            <person name="Stieglmeier M."/>
            <person name="Klingl A."/>
            <person name="Woyke T."/>
            <person name="Ryan C.M."/>
            <person name="Banfield J.F."/>
        </authorList>
    </citation>
    <scope>NUCLEOTIDE SEQUENCE [LARGE SCALE GENOMIC DNA]</scope>
    <source>
        <strain evidence="4">CG11_big_fil_rev_8_21_14_0_20_39_10</strain>
    </source>
</reference>
<evidence type="ECO:0000313" key="4">
    <source>
        <dbReference type="EMBL" id="PIR12735.1"/>
    </source>
</evidence>
<dbReference type="Pfam" id="PF00534">
    <property type="entry name" value="Glycos_transf_1"/>
    <property type="match status" value="1"/>
</dbReference>
<evidence type="ECO:0008006" key="6">
    <source>
        <dbReference type="Google" id="ProtNLM"/>
    </source>
</evidence>
<feature type="domain" description="Glycosyltransferase subfamily 4-like N-terminal" evidence="3">
    <location>
        <begin position="14"/>
        <end position="180"/>
    </location>
</feature>
<accession>A0A2M6K846</accession>
<dbReference type="CDD" id="cd03801">
    <property type="entry name" value="GT4_PimA-like"/>
    <property type="match status" value="1"/>
</dbReference>
<dbReference type="InterPro" id="IPR050194">
    <property type="entry name" value="Glycosyltransferase_grp1"/>
</dbReference>
<protein>
    <recommendedName>
        <fullName evidence="6">Glycosyl transferase family 1 domain-containing protein</fullName>
    </recommendedName>
</protein>
<dbReference type="AlphaFoldDB" id="A0A2M6K846"/>
<organism evidence="4 5">
    <name type="scientific">Candidatus Falkowbacteria bacterium CG11_big_fil_rev_8_21_14_0_20_39_10</name>
    <dbReference type="NCBI Taxonomy" id="1974570"/>
    <lineage>
        <taxon>Bacteria</taxon>
        <taxon>Candidatus Falkowiibacteriota</taxon>
    </lineage>
</organism>
<keyword evidence="1" id="KW-1133">Transmembrane helix</keyword>
<dbReference type="SUPFAM" id="SSF53756">
    <property type="entry name" value="UDP-Glycosyltransferase/glycogen phosphorylase"/>
    <property type="match status" value="1"/>
</dbReference>
<evidence type="ECO:0000256" key="1">
    <source>
        <dbReference type="SAM" id="Phobius"/>
    </source>
</evidence>
<comment type="caution">
    <text evidence="4">The sequence shown here is derived from an EMBL/GenBank/DDBJ whole genome shotgun (WGS) entry which is preliminary data.</text>
</comment>
<evidence type="ECO:0000313" key="5">
    <source>
        <dbReference type="Proteomes" id="UP000230869"/>
    </source>
</evidence>
<dbReference type="InterPro" id="IPR028098">
    <property type="entry name" value="Glyco_trans_4-like_N"/>
</dbReference>
<evidence type="ECO:0000259" key="3">
    <source>
        <dbReference type="Pfam" id="PF13439"/>
    </source>
</evidence>
<dbReference type="GO" id="GO:0016758">
    <property type="term" value="F:hexosyltransferase activity"/>
    <property type="evidence" value="ECO:0007669"/>
    <property type="project" value="TreeGrafter"/>
</dbReference>
<sequence length="387" mass="44746">MKVLIFSTAYFPHVGGAEVAVKEITDRIDDIKFDMITVKLDRKDKQHEKVGRINVYRLGWGLGKIDKLLFPFQAARLTKKLHKKNKYNAVWSIMASFSGFGALFFKKKNLEVKFLLTLQEGDDLNEVEERVNFPIIKKWFLEIFQKADYIQSISNYLADWARSKKVSCPVEVVPNGVDIEKFQTEFSDEELNKFKKELNIEEGEKILITTSRLVKKNAVNDIIEAMVYLPKNIKLLILGTGSDLEKLRNLTRERGVEKRVLFLGYIDNKKIPKYLKISDIFIRLPLSEGLGNSFIEAMATGVFILATEVGGIKDLLLKPGSILTLDVFRSVSEYREIAKRIEYILDDKNNEKVKKIIENAKQMVKEKYDWNIIAKQIREIFLKLNPR</sequence>
<evidence type="ECO:0000259" key="2">
    <source>
        <dbReference type="Pfam" id="PF00534"/>
    </source>
</evidence>